<comment type="caution">
    <text evidence="2">The sequence shown here is derived from an EMBL/GenBank/DDBJ whole genome shotgun (WGS) entry which is preliminary data.</text>
</comment>
<dbReference type="RefSeq" id="WP_121917726.1">
    <property type="nucleotide sequence ID" value="NZ_REFV01000010.1"/>
</dbReference>
<keyword evidence="1" id="KW-0732">Signal</keyword>
<dbReference type="AlphaFoldDB" id="A0A3M0G948"/>
<name>A0A3M0G948_9FLAO</name>
<evidence type="ECO:0008006" key="4">
    <source>
        <dbReference type="Google" id="ProtNLM"/>
    </source>
</evidence>
<dbReference type="Proteomes" id="UP000281985">
    <property type="component" value="Unassembled WGS sequence"/>
</dbReference>
<accession>A0A3M0G948</accession>
<dbReference type="OrthoDB" id="750023at2"/>
<keyword evidence="3" id="KW-1185">Reference proteome</keyword>
<gene>
    <name evidence="2" type="ORF">EAX61_10925</name>
</gene>
<organism evidence="2 3">
    <name type="scientific">Dokdonia sinensis</name>
    <dbReference type="NCBI Taxonomy" id="2479847"/>
    <lineage>
        <taxon>Bacteria</taxon>
        <taxon>Pseudomonadati</taxon>
        <taxon>Bacteroidota</taxon>
        <taxon>Flavobacteriia</taxon>
        <taxon>Flavobacteriales</taxon>
        <taxon>Flavobacteriaceae</taxon>
        <taxon>Dokdonia</taxon>
    </lineage>
</organism>
<evidence type="ECO:0000313" key="3">
    <source>
        <dbReference type="Proteomes" id="UP000281985"/>
    </source>
</evidence>
<evidence type="ECO:0000313" key="2">
    <source>
        <dbReference type="EMBL" id="RMB57619.1"/>
    </source>
</evidence>
<feature type="chain" id="PRO_5018118558" description="RHS repeat-associated core domain-containing protein" evidence="1">
    <location>
        <begin position="20"/>
        <end position="218"/>
    </location>
</feature>
<protein>
    <recommendedName>
        <fullName evidence="4">RHS repeat-associated core domain-containing protein</fullName>
    </recommendedName>
</protein>
<dbReference type="EMBL" id="REFV01000010">
    <property type="protein sequence ID" value="RMB57619.1"/>
    <property type="molecule type" value="Genomic_DNA"/>
</dbReference>
<feature type="signal peptide" evidence="1">
    <location>
        <begin position="1"/>
        <end position="19"/>
    </location>
</feature>
<reference evidence="2 3" key="1">
    <citation type="submission" date="2018-10" db="EMBL/GenBank/DDBJ databases">
        <title>Dokdonia luteus sp. nov., isolated from sea water.</title>
        <authorList>
            <person name="Zhou L.Y."/>
            <person name="Du Z.J."/>
        </authorList>
    </citation>
    <scope>NUCLEOTIDE SEQUENCE [LARGE SCALE GENOMIC DNA]</scope>
    <source>
        <strain evidence="2 3">SH27</strain>
    </source>
</reference>
<sequence>MKKLLALAVILLGGITAQANQVTDLDHNKKPGIRYNHSQPITFVQKGIRFFVYTNGTFDFELPQHFNSGRRGYGNYNAPGTTYGVRYPYRSNRLVRHDIYGNITQVGRNVVFYNRRGAVRQIGSVAIRYHKGRLDRIGNMHVNYDRWGRINELSGRIYHDHTSCGICGINGCTANHFDYGYNQGSYQNWDYHGNLGEWGRRDAHHNDDKKNKKNRRGD</sequence>
<proteinExistence type="predicted"/>
<evidence type="ECO:0000256" key="1">
    <source>
        <dbReference type="SAM" id="SignalP"/>
    </source>
</evidence>